<dbReference type="AlphaFoldDB" id="A0A524RKD3"/>
<reference evidence="1 2" key="1">
    <citation type="journal article" date="2019" name="mSystems">
        <title>Life at home and on the roam: Genomic adaptions reflect the dual lifestyle of an intracellular, facultative symbiont.</title>
        <authorList>
            <person name="Burgsdorf I."/>
        </authorList>
    </citation>
    <scope>NUCLEOTIDE SEQUENCE [LARGE SCALE GENOMIC DNA]</scope>
    <source>
        <strain evidence="1">277cV</strain>
    </source>
</reference>
<feature type="non-terminal residue" evidence="1">
    <location>
        <position position="111"/>
    </location>
</feature>
<sequence>MDDEQFIRLRREIEGLRPLQERKSILQRLEKEYTERRRILLDEWEGIKAQEFQILVKATKTIGRKLRDDVQVEVTAAGDREPLFKLLREEVGGRLSEAINSLGEKKNFTLP</sequence>
<evidence type="ECO:0000313" key="2">
    <source>
        <dbReference type="Proteomes" id="UP000317990"/>
    </source>
</evidence>
<organism evidence="1 2">
    <name type="scientific">Aphanocapsa feldmannii 277cV</name>
    <dbReference type="NCBI Taxonomy" id="2507553"/>
    <lineage>
        <taxon>Bacteria</taxon>
        <taxon>Bacillati</taxon>
        <taxon>Cyanobacteriota</taxon>
        <taxon>Cyanophyceae</taxon>
        <taxon>Oscillatoriophycideae</taxon>
        <taxon>Chroococcales</taxon>
        <taxon>Microcystaceae</taxon>
        <taxon>Aphanocapsa</taxon>
    </lineage>
</organism>
<proteinExistence type="predicted"/>
<gene>
    <name evidence="1" type="ORF">ERJ67_11700</name>
</gene>
<name>A0A524RKD3_9CHRO</name>
<accession>A0A524RKD3</accession>
<dbReference type="Proteomes" id="UP000317990">
    <property type="component" value="Unassembled WGS sequence"/>
</dbReference>
<evidence type="ECO:0000313" key="1">
    <source>
        <dbReference type="EMBL" id="TGG89960.1"/>
    </source>
</evidence>
<protein>
    <submittedName>
        <fullName evidence="1">Phosphoesterase</fullName>
    </submittedName>
</protein>
<dbReference type="EMBL" id="SRMO01000100">
    <property type="protein sequence ID" value="TGG89960.1"/>
    <property type="molecule type" value="Genomic_DNA"/>
</dbReference>
<comment type="caution">
    <text evidence="1">The sequence shown here is derived from an EMBL/GenBank/DDBJ whole genome shotgun (WGS) entry which is preliminary data.</text>
</comment>